<dbReference type="AlphaFoldDB" id="A0A2W2E7B0"/>
<evidence type="ECO:0000313" key="2">
    <source>
        <dbReference type="EMBL" id="PZG18281.1"/>
    </source>
</evidence>
<keyword evidence="1" id="KW-0472">Membrane</keyword>
<evidence type="ECO:0008006" key="4">
    <source>
        <dbReference type="Google" id="ProtNLM"/>
    </source>
</evidence>
<evidence type="ECO:0000313" key="3">
    <source>
        <dbReference type="Proteomes" id="UP000249304"/>
    </source>
</evidence>
<dbReference type="Gene3D" id="1.10.4160.10">
    <property type="entry name" value="Hydantoin permease"/>
    <property type="match status" value="1"/>
</dbReference>
<gene>
    <name evidence="2" type="ORF">C1J01_15395</name>
</gene>
<organism evidence="2 3">
    <name type="scientific">Nonomuraea aridisoli</name>
    <dbReference type="NCBI Taxonomy" id="2070368"/>
    <lineage>
        <taxon>Bacteria</taxon>
        <taxon>Bacillati</taxon>
        <taxon>Actinomycetota</taxon>
        <taxon>Actinomycetes</taxon>
        <taxon>Streptosporangiales</taxon>
        <taxon>Streptosporangiaceae</taxon>
        <taxon>Nonomuraea</taxon>
    </lineage>
</organism>
<keyword evidence="1" id="KW-1133">Transmembrane helix</keyword>
<feature type="transmembrane region" description="Helical" evidence="1">
    <location>
        <begin position="212"/>
        <end position="235"/>
    </location>
</feature>
<name>A0A2W2E7B0_9ACTN</name>
<feature type="transmembrane region" description="Helical" evidence="1">
    <location>
        <begin position="12"/>
        <end position="33"/>
    </location>
</feature>
<dbReference type="OrthoDB" id="3405367at2"/>
<keyword evidence="1" id="KW-0812">Transmembrane</keyword>
<feature type="transmembrane region" description="Helical" evidence="1">
    <location>
        <begin position="182"/>
        <end position="200"/>
    </location>
</feature>
<comment type="caution">
    <text evidence="2">The sequence shown here is derived from an EMBL/GenBank/DDBJ whole genome shotgun (WGS) entry which is preliminary data.</text>
</comment>
<dbReference type="Proteomes" id="UP000249304">
    <property type="component" value="Unassembled WGS sequence"/>
</dbReference>
<accession>A0A2W2E7B0</accession>
<keyword evidence="3" id="KW-1185">Reference proteome</keyword>
<feature type="transmembrane region" description="Helical" evidence="1">
    <location>
        <begin position="39"/>
        <end position="57"/>
    </location>
</feature>
<reference evidence="2 3" key="1">
    <citation type="submission" date="2018-01" db="EMBL/GenBank/DDBJ databases">
        <title>Draft genome sequence of Nonomuraea sp. KC333.</title>
        <authorList>
            <person name="Sahin N."/>
            <person name="Saygin H."/>
            <person name="Ay H."/>
        </authorList>
    </citation>
    <scope>NUCLEOTIDE SEQUENCE [LARGE SCALE GENOMIC DNA]</scope>
    <source>
        <strain evidence="2 3">KC333</strain>
    </source>
</reference>
<proteinExistence type="predicted"/>
<feature type="transmembrane region" description="Helical" evidence="1">
    <location>
        <begin position="255"/>
        <end position="276"/>
    </location>
</feature>
<feature type="transmembrane region" description="Helical" evidence="1">
    <location>
        <begin position="89"/>
        <end position="116"/>
    </location>
</feature>
<feature type="transmembrane region" description="Helical" evidence="1">
    <location>
        <begin position="122"/>
        <end position="138"/>
    </location>
</feature>
<evidence type="ECO:0000256" key="1">
    <source>
        <dbReference type="SAM" id="Phobius"/>
    </source>
</evidence>
<feature type="transmembrane region" description="Helical" evidence="1">
    <location>
        <begin position="288"/>
        <end position="305"/>
    </location>
</feature>
<protein>
    <recommendedName>
        <fullName evidence="4">Cytosine permease</fullName>
    </recommendedName>
</protein>
<feature type="transmembrane region" description="Helical" evidence="1">
    <location>
        <begin position="311"/>
        <end position="331"/>
    </location>
</feature>
<dbReference type="EMBL" id="POUD01000054">
    <property type="protein sequence ID" value="PZG18281.1"/>
    <property type="molecule type" value="Genomic_DNA"/>
</dbReference>
<sequence length="401" mass="40308">MGTPPRTWRDWAGAWLGLGAAPGALVLGAQIGGRHDGHLPVQVLAAGGMVMALLLAVQGRLGLRAPLGENATLSELTPRYLPRTADHGVTALLAMAMIGWFGFNVGLGGGAVAALLGLPDPLGVLLLGVPVASILLAGAGRWNPVAVAATISAIALIAIVAVRLPPPEPVLTTAYQGGGRFAADVAVYLGYVAVFAVRAPDFTVGLGRRRDLAWCVVLLVGAALAASAVGAGLAAASGSTDVVAVLAGPGGLPAANLFVAASVVAPTLTTLHSGALAVRRFGRVSHRCAILAIALPGLALALLRVDRLMVAWLSLLAAVLPALIVPFAAEAARRRRGRAPRQVPTWTWAPASALALGLTVAASPVAAVAGVGAAAAATAAHMFSVWRAGPPGRRRDTDLGS</sequence>
<dbReference type="RefSeq" id="WP_111179654.1">
    <property type="nucleotide sequence ID" value="NZ_POUD01000054.1"/>
</dbReference>
<feature type="transmembrane region" description="Helical" evidence="1">
    <location>
        <begin position="145"/>
        <end position="162"/>
    </location>
</feature>